<accession>A0A835UXA8</accession>
<sequence length="149" mass="16203">MLGKEVMNIIRIRAKSGGFGLPVYLLSHPLMISIGLENRNRGKNLHLRPTSMVWGCSPESVSDLIGISFEGDNPDVGTIFLCDAPPYRGLGTQEGQGGIREALRKVLRILVAAGPTAVVQISMAVGRAESAQRKHAVEICRFYRLGFVN</sequence>
<dbReference type="AlphaFoldDB" id="A0A835UXA8"/>
<keyword evidence="2" id="KW-1185">Reference proteome</keyword>
<dbReference type="EMBL" id="JADCNL010000006">
    <property type="protein sequence ID" value="KAG0475855.1"/>
    <property type="molecule type" value="Genomic_DNA"/>
</dbReference>
<organism evidence="1 2">
    <name type="scientific">Vanilla planifolia</name>
    <name type="common">Vanilla</name>
    <dbReference type="NCBI Taxonomy" id="51239"/>
    <lineage>
        <taxon>Eukaryota</taxon>
        <taxon>Viridiplantae</taxon>
        <taxon>Streptophyta</taxon>
        <taxon>Embryophyta</taxon>
        <taxon>Tracheophyta</taxon>
        <taxon>Spermatophyta</taxon>
        <taxon>Magnoliopsida</taxon>
        <taxon>Liliopsida</taxon>
        <taxon>Asparagales</taxon>
        <taxon>Orchidaceae</taxon>
        <taxon>Vanilloideae</taxon>
        <taxon>Vanilleae</taxon>
        <taxon>Vanilla</taxon>
    </lineage>
</organism>
<protein>
    <submittedName>
        <fullName evidence="1">Uncharacterized protein</fullName>
    </submittedName>
</protein>
<gene>
    <name evidence="1" type="ORF">HPP92_012696</name>
</gene>
<dbReference type="Proteomes" id="UP000636800">
    <property type="component" value="Chromosome 6"/>
</dbReference>
<comment type="caution">
    <text evidence="1">The sequence shown here is derived from an EMBL/GenBank/DDBJ whole genome shotgun (WGS) entry which is preliminary data.</text>
</comment>
<reference evidence="1 2" key="1">
    <citation type="journal article" date="2020" name="Nat. Food">
        <title>A phased Vanilla planifolia genome enables genetic improvement of flavour and production.</title>
        <authorList>
            <person name="Hasing T."/>
            <person name="Tang H."/>
            <person name="Brym M."/>
            <person name="Khazi F."/>
            <person name="Huang T."/>
            <person name="Chambers A.H."/>
        </authorList>
    </citation>
    <scope>NUCLEOTIDE SEQUENCE [LARGE SCALE GENOMIC DNA]</scope>
    <source>
        <tissue evidence="1">Leaf</tissue>
    </source>
</reference>
<evidence type="ECO:0000313" key="2">
    <source>
        <dbReference type="Proteomes" id="UP000636800"/>
    </source>
</evidence>
<name>A0A835UXA8_VANPL</name>
<dbReference type="OrthoDB" id="60033at2759"/>
<proteinExistence type="predicted"/>
<evidence type="ECO:0000313" key="1">
    <source>
        <dbReference type="EMBL" id="KAG0475855.1"/>
    </source>
</evidence>